<dbReference type="AlphaFoldDB" id="A0A1V2EWT4"/>
<dbReference type="RefSeq" id="WP_076743642.1">
    <property type="nucleotide sequence ID" value="NZ_MPSB01000003.1"/>
</dbReference>
<keyword evidence="2" id="KW-1185">Reference proteome</keyword>
<gene>
    <name evidence="1" type="ORF">SPHI_08430</name>
</gene>
<evidence type="ECO:0000313" key="1">
    <source>
        <dbReference type="EMBL" id="ONF96649.1"/>
    </source>
</evidence>
<proteinExistence type="predicted"/>
<accession>A0A1V2EWT4</accession>
<dbReference type="EMBL" id="MPSB01000003">
    <property type="protein sequence ID" value="ONF96649.1"/>
    <property type="molecule type" value="Genomic_DNA"/>
</dbReference>
<organism evidence="1 2">
    <name type="scientific">Sphingomonas jeddahensis</name>
    <dbReference type="NCBI Taxonomy" id="1915074"/>
    <lineage>
        <taxon>Bacteria</taxon>
        <taxon>Pseudomonadati</taxon>
        <taxon>Pseudomonadota</taxon>
        <taxon>Alphaproteobacteria</taxon>
        <taxon>Sphingomonadales</taxon>
        <taxon>Sphingomonadaceae</taxon>
        <taxon>Sphingomonas</taxon>
    </lineage>
</organism>
<sequence>MKRAIAFMLLLAGCGVEPDASEVARVREGTETVRQQLKLPESAQFKGVTAHDGAVCGEVNASVGMGRTGYERFIVKDGAVTLASQLDTDAEMNARWKADCGG</sequence>
<protein>
    <submittedName>
        <fullName evidence="1">Uncharacterized protein</fullName>
    </submittedName>
</protein>
<evidence type="ECO:0000313" key="2">
    <source>
        <dbReference type="Proteomes" id="UP000188729"/>
    </source>
</evidence>
<comment type="caution">
    <text evidence="1">The sequence shown here is derived from an EMBL/GenBank/DDBJ whole genome shotgun (WGS) entry which is preliminary data.</text>
</comment>
<dbReference type="STRING" id="1915074.SPHI_08430"/>
<dbReference type="OrthoDB" id="7572683at2"/>
<name>A0A1V2EWT4_9SPHN</name>
<reference evidence="1 2" key="1">
    <citation type="submission" date="2016-11" db="EMBL/GenBank/DDBJ databases">
        <title>Genome sequence of Sphingomonas jeddahensis G39.</title>
        <authorList>
            <person name="Poehlein A."/>
            <person name="Wuebbeler J.H."/>
            <person name="Steinbuechel A."/>
            <person name="Daniel R."/>
        </authorList>
    </citation>
    <scope>NUCLEOTIDE SEQUENCE [LARGE SCALE GENOMIC DNA]</scope>
    <source>
        <strain evidence="1 2">G39</strain>
    </source>
</reference>
<dbReference type="Proteomes" id="UP000188729">
    <property type="component" value="Unassembled WGS sequence"/>
</dbReference>